<organism evidence="1 2">
    <name type="scientific">Gordonia jinghuaiqii</name>
    <dbReference type="NCBI Taxonomy" id="2758710"/>
    <lineage>
        <taxon>Bacteria</taxon>
        <taxon>Bacillati</taxon>
        <taxon>Actinomycetota</taxon>
        <taxon>Actinomycetes</taxon>
        <taxon>Mycobacteriales</taxon>
        <taxon>Gordoniaceae</taxon>
        <taxon>Gordonia</taxon>
    </lineage>
</organism>
<dbReference type="Proteomes" id="UP000515663">
    <property type="component" value="Chromosome"/>
</dbReference>
<protein>
    <submittedName>
        <fullName evidence="1">Uncharacterized protein</fullName>
    </submittedName>
</protein>
<name>A0A7D7LU05_9ACTN</name>
<dbReference type="RefSeq" id="WP_219849145.1">
    <property type="nucleotide sequence ID" value="NZ_CP059491.1"/>
</dbReference>
<evidence type="ECO:0000313" key="1">
    <source>
        <dbReference type="EMBL" id="QMS99757.1"/>
    </source>
</evidence>
<dbReference type="EMBL" id="CP059491">
    <property type="protein sequence ID" value="QMS99757.1"/>
    <property type="molecule type" value="Genomic_DNA"/>
</dbReference>
<gene>
    <name evidence="1" type="ORF">H1R19_12195</name>
</gene>
<dbReference type="AlphaFoldDB" id="A0A7D7LU05"/>
<sequence length="103" mass="11154">MYISVQPGRVEVLEATDDRRFQVEADACLTTADVGKQLADSGLGDIEGDHAWIDIGTLTERLAATEGFDGRQFEAMVAYARERGWVSNDGGSLRAHLVREGAA</sequence>
<reference evidence="2" key="1">
    <citation type="submission" date="2020-07" db="EMBL/GenBank/DDBJ databases">
        <title>novel species isolated from the respiratory tract of Marmot.</title>
        <authorList>
            <person name="Zhang G."/>
        </authorList>
    </citation>
    <scope>NUCLEOTIDE SEQUENCE [LARGE SCALE GENOMIC DNA]</scope>
    <source>
        <strain evidence="2">686</strain>
    </source>
</reference>
<dbReference type="KEGG" id="gji:H1R19_12195"/>
<evidence type="ECO:0000313" key="2">
    <source>
        <dbReference type="Proteomes" id="UP000515663"/>
    </source>
</evidence>
<keyword evidence="2" id="KW-1185">Reference proteome</keyword>
<accession>A0A7D7LU05</accession>
<proteinExistence type="predicted"/>